<organism evidence="1 2">
    <name type="scientific">Candidatus Methanoperedens nitratireducens</name>
    <dbReference type="NCBI Taxonomy" id="1392998"/>
    <lineage>
        <taxon>Archaea</taxon>
        <taxon>Methanobacteriati</taxon>
        <taxon>Methanobacteriota</taxon>
        <taxon>Stenosarchaea group</taxon>
        <taxon>Methanomicrobia</taxon>
        <taxon>Methanosarcinales</taxon>
        <taxon>ANME-2 cluster</taxon>
        <taxon>Candidatus Methanoperedentaceae</taxon>
        <taxon>Candidatus Methanoperedens</taxon>
    </lineage>
</organism>
<name>A0A284VS72_9EURY</name>
<dbReference type="Proteomes" id="UP000218615">
    <property type="component" value="Unassembled WGS sequence"/>
</dbReference>
<dbReference type="EMBL" id="FZMP01000203">
    <property type="protein sequence ID" value="SNQ62037.1"/>
    <property type="molecule type" value="Genomic_DNA"/>
</dbReference>
<evidence type="ECO:0000313" key="2">
    <source>
        <dbReference type="Proteomes" id="UP000218615"/>
    </source>
</evidence>
<gene>
    <name evidence="1" type="ORF">MNV_560083</name>
</gene>
<dbReference type="AlphaFoldDB" id="A0A284VS72"/>
<proteinExistence type="predicted"/>
<keyword evidence="2" id="KW-1185">Reference proteome</keyword>
<reference evidence="2" key="1">
    <citation type="submission" date="2017-06" db="EMBL/GenBank/DDBJ databases">
        <authorList>
            <person name="Cremers G."/>
        </authorList>
    </citation>
    <scope>NUCLEOTIDE SEQUENCE [LARGE SCALE GENOMIC DNA]</scope>
</reference>
<protein>
    <submittedName>
        <fullName evidence="1">Uncharacterized protein</fullName>
    </submittedName>
</protein>
<accession>A0A284VS72</accession>
<evidence type="ECO:0000313" key="1">
    <source>
        <dbReference type="EMBL" id="SNQ62037.1"/>
    </source>
</evidence>
<sequence>MLEKLYEGKNMLQPVKEDKWIYSMYLRPYQKGRRHLCAVV</sequence>